<proteinExistence type="predicted"/>
<sequence>MRLPPRRASARWSARSMTSLPSSSPSTPPPSLVPWRSPSEARSLKL</sequence>
<evidence type="ECO:0000313" key="2">
    <source>
        <dbReference type="EMBL" id="JAE21139.1"/>
    </source>
</evidence>
<accession>A0A0A9GCK0</accession>
<name>A0A0A9GCK0_ARUDO</name>
<feature type="region of interest" description="Disordered" evidence="1">
    <location>
        <begin position="1"/>
        <end position="46"/>
    </location>
</feature>
<dbReference type="AlphaFoldDB" id="A0A0A9GCK0"/>
<dbReference type="EMBL" id="GBRH01176757">
    <property type="protein sequence ID" value="JAE21139.1"/>
    <property type="molecule type" value="Transcribed_RNA"/>
</dbReference>
<reference evidence="2" key="1">
    <citation type="submission" date="2014-09" db="EMBL/GenBank/DDBJ databases">
        <authorList>
            <person name="Magalhaes I.L.F."/>
            <person name="Oliveira U."/>
            <person name="Santos F.R."/>
            <person name="Vidigal T.H.D.A."/>
            <person name="Brescovit A.D."/>
            <person name="Santos A.J."/>
        </authorList>
    </citation>
    <scope>NUCLEOTIDE SEQUENCE</scope>
    <source>
        <tissue evidence="2">Shoot tissue taken approximately 20 cm above the soil surface</tissue>
    </source>
</reference>
<reference evidence="2" key="2">
    <citation type="journal article" date="2015" name="Data Brief">
        <title>Shoot transcriptome of the giant reed, Arundo donax.</title>
        <authorList>
            <person name="Barrero R.A."/>
            <person name="Guerrero F.D."/>
            <person name="Moolhuijzen P."/>
            <person name="Goolsby J.A."/>
            <person name="Tidwell J."/>
            <person name="Bellgard S.E."/>
            <person name="Bellgard M.I."/>
        </authorList>
    </citation>
    <scope>NUCLEOTIDE SEQUENCE</scope>
    <source>
        <tissue evidence="2">Shoot tissue taken approximately 20 cm above the soil surface</tissue>
    </source>
</reference>
<evidence type="ECO:0000256" key="1">
    <source>
        <dbReference type="SAM" id="MobiDB-lite"/>
    </source>
</evidence>
<feature type="compositionally biased region" description="Low complexity" evidence="1">
    <location>
        <begin position="10"/>
        <end position="25"/>
    </location>
</feature>
<organism evidence="2">
    <name type="scientific">Arundo donax</name>
    <name type="common">Giant reed</name>
    <name type="synonym">Donax arundinaceus</name>
    <dbReference type="NCBI Taxonomy" id="35708"/>
    <lineage>
        <taxon>Eukaryota</taxon>
        <taxon>Viridiplantae</taxon>
        <taxon>Streptophyta</taxon>
        <taxon>Embryophyta</taxon>
        <taxon>Tracheophyta</taxon>
        <taxon>Spermatophyta</taxon>
        <taxon>Magnoliopsida</taxon>
        <taxon>Liliopsida</taxon>
        <taxon>Poales</taxon>
        <taxon>Poaceae</taxon>
        <taxon>PACMAD clade</taxon>
        <taxon>Arundinoideae</taxon>
        <taxon>Arundineae</taxon>
        <taxon>Arundo</taxon>
    </lineage>
</organism>
<protein>
    <submittedName>
        <fullName evidence="2">Uncharacterized protein</fullName>
    </submittedName>
</protein>